<dbReference type="PROSITE" id="PS50297">
    <property type="entry name" value="ANK_REP_REGION"/>
    <property type="match status" value="1"/>
</dbReference>
<dbReference type="SUPFAM" id="SSF48403">
    <property type="entry name" value="Ankyrin repeat"/>
    <property type="match status" value="1"/>
</dbReference>
<accession>A0A8K0S9Q4</accession>
<organism evidence="2 3">
    <name type="scientific">Stachybotrys elegans</name>
    <dbReference type="NCBI Taxonomy" id="80388"/>
    <lineage>
        <taxon>Eukaryota</taxon>
        <taxon>Fungi</taxon>
        <taxon>Dikarya</taxon>
        <taxon>Ascomycota</taxon>
        <taxon>Pezizomycotina</taxon>
        <taxon>Sordariomycetes</taxon>
        <taxon>Hypocreomycetidae</taxon>
        <taxon>Hypocreales</taxon>
        <taxon>Stachybotryaceae</taxon>
        <taxon>Stachybotrys</taxon>
    </lineage>
</organism>
<dbReference type="InterPro" id="IPR036770">
    <property type="entry name" value="Ankyrin_rpt-contain_sf"/>
</dbReference>
<evidence type="ECO:0000256" key="1">
    <source>
        <dbReference type="PROSITE-ProRule" id="PRU00023"/>
    </source>
</evidence>
<gene>
    <name evidence="2" type="ORF">B0I35DRAFT_445638</name>
</gene>
<dbReference type="InterPro" id="IPR002110">
    <property type="entry name" value="Ankyrin_rpt"/>
</dbReference>
<dbReference type="PROSITE" id="PS50088">
    <property type="entry name" value="ANK_REPEAT"/>
    <property type="match status" value="1"/>
</dbReference>
<dbReference type="AlphaFoldDB" id="A0A8K0S9Q4"/>
<dbReference type="Pfam" id="PF12796">
    <property type="entry name" value="Ank_2"/>
    <property type="match status" value="1"/>
</dbReference>
<sequence>MMSFAYPMERLVEAIMASKALSLDDLRRMDQQADKGILGDPRLYQILVAAAFQAGNRLLVRQMIHAAPPPPGVSILFAGVRAVKSTFGGISGYGHAALSGQDDNGCDLFVDLINAGWAVPHPDMAVWPIYSQSIQAGKALMNTLVQHNVAIDERPAICAISSQNLDMLDFALQIHTPTDEKTQFYLLLYAAQWPAPPERLKYLEILWNHGVHTLNWRLTEIKVAVRSPDEITWEKTALHVAVQADDAEMVEWLIQRGAKTFRDKYGKNPFEYAKLRGNKDVLAVFERYPDCQSTTFLSMTLASRQEAKYASGDKTSGRWASTALSSSIVFIIIYMHLLHLSLCPLSLRRWPGCGCESRPVAGDRNAIFVVPVKPSTYDWD</sequence>
<dbReference type="EMBL" id="JAGPNK010000025">
    <property type="protein sequence ID" value="KAH7304178.1"/>
    <property type="molecule type" value="Genomic_DNA"/>
</dbReference>
<keyword evidence="1" id="KW-0040">ANK repeat</keyword>
<feature type="repeat" description="ANK" evidence="1">
    <location>
        <begin position="233"/>
        <end position="258"/>
    </location>
</feature>
<name>A0A8K0S9Q4_9HYPO</name>
<evidence type="ECO:0000313" key="3">
    <source>
        <dbReference type="Proteomes" id="UP000813444"/>
    </source>
</evidence>
<protein>
    <submittedName>
        <fullName evidence="2">Uncharacterized protein</fullName>
    </submittedName>
</protein>
<dbReference type="Gene3D" id="1.25.40.20">
    <property type="entry name" value="Ankyrin repeat-containing domain"/>
    <property type="match status" value="1"/>
</dbReference>
<dbReference type="OrthoDB" id="341259at2759"/>
<evidence type="ECO:0000313" key="2">
    <source>
        <dbReference type="EMBL" id="KAH7304178.1"/>
    </source>
</evidence>
<proteinExistence type="predicted"/>
<dbReference type="Proteomes" id="UP000813444">
    <property type="component" value="Unassembled WGS sequence"/>
</dbReference>
<keyword evidence="3" id="KW-1185">Reference proteome</keyword>
<comment type="caution">
    <text evidence="2">The sequence shown here is derived from an EMBL/GenBank/DDBJ whole genome shotgun (WGS) entry which is preliminary data.</text>
</comment>
<reference evidence="2" key="1">
    <citation type="journal article" date="2021" name="Nat. Commun.">
        <title>Genetic determinants of endophytism in the Arabidopsis root mycobiome.</title>
        <authorList>
            <person name="Mesny F."/>
            <person name="Miyauchi S."/>
            <person name="Thiergart T."/>
            <person name="Pickel B."/>
            <person name="Atanasova L."/>
            <person name="Karlsson M."/>
            <person name="Huettel B."/>
            <person name="Barry K.W."/>
            <person name="Haridas S."/>
            <person name="Chen C."/>
            <person name="Bauer D."/>
            <person name="Andreopoulos W."/>
            <person name="Pangilinan J."/>
            <person name="LaButti K."/>
            <person name="Riley R."/>
            <person name="Lipzen A."/>
            <person name="Clum A."/>
            <person name="Drula E."/>
            <person name="Henrissat B."/>
            <person name="Kohler A."/>
            <person name="Grigoriev I.V."/>
            <person name="Martin F.M."/>
            <person name="Hacquard S."/>
        </authorList>
    </citation>
    <scope>NUCLEOTIDE SEQUENCE</scope>
    <source>
        <strain evidence="2">MPI-CAGE-CH-0235</strain>
    </source>
</reference>